<sequence length="222" mass="25408">FLNSDCFVCHRCFPHIINIAVKAGLKMLTKVQNNQHGKDASHDNDTSWQHHRDLRQAIALSMAAKWALIAVAAESLDSSTSGPKLKELLRDVDTRWSALFMMIDHALELYEAVKAFLNAQKQNDIRKSALIEMELRVLHDICRFLHVFHCIQQLLSYEKTPTLPLSISMYESLLEALRALRSKLRTLEHAINASIGRLHKYLSIARKSKAYALAMGERHIFY</sequence>
<keyword evidence="7" id="KW-1185">Reference proteome</keyword>
<dbReference type="HOGENOM" id="CLU_009123_6_0_1"/>
<keyword evidence="4" id="KW-0862">Zinc</keyword>
<dbReference type="InterPro" id="IPR012337">
    <property type="entry name" value="RNaseH-like_sf"/>
</dbReference>
<dbReference type="RefSeq" id="XP_007402187.1">
    <property type="nucleotide sequence ID" value="XM_007402125.1"/>
</dbReference>
<evidence type="ECO:0000256" key="5">
    <source>
        <dbReference type="ARBA" id="ARBA00023242"/>
    </source>
</evidence>
<dbReference type="AlphaFoldDB" id="K5UIB2"/>
<dbReference type="GeneID" id="18907450"/>
<gene>
    <name evidence="6" type="ORF">PHACADRAFT_107133</name>
</gene>
<keyword evidence="2" id="KW-0479">Metal-binding</keyword>
<dbReference type="GO" id="GO:0005634">
    <property type="term" value="C:nucleus"/>
    <property type="evidence" value="ECO:0007669"/>
    <property type="project" value="UniProtKB-SubCell"/>
</dbReference>
<dbReference type="Proteomes" id="UP000008370">
    <property type="component" value="Unassembled WGS sequence"/>
</dbReference>
<keyword evidence="3" id="KW-0863">Zinc-finger</keyword>
<comment type="subcellular location">
    <subcellularLocation>
        <location evidence="1">Nucleus</location>
    </subcellularLocation>
</comment>
<reference evidence="6 7" key="1">
    <citation type="journal article" date="2012" name="BMC Genomics">
        <title>Comparative genomics of the white-rot fungi, Phanerochaete carnosa and P. chrysosporium, to elucidate the genetic basis of the distinct wood types they colonize.</title>
        <authorList>
            <person name="Suzuki H."/>
            <person name="MacDonald J."/>
            <person name="Syed K."/>
            <person name="Salamov A."/>
            <person name="Hori C."/>
            <person name="Aerts A."/>
            <person name="Henrissat B."/>
            <person name="Wiebenga A."/>
            <person name="vanKuyk P.A."/>
            <person name="Barry K."/>
            <person name="Lindquist E."/>
            <person name="LaButti K."/>
            <person name="Lapidus A."/>
            <person name="Lucas S."/>
            <person name="Coutinho P."/>
            <person name="Gong Y."/>
            <person name="Samejima M."/>
            <person name="Mahadevan R."/>
            <person name="Abou-Zaid M."/>
            <person name="de Vries R.P."/>
            <person name="Igarashi K."/>
            <person name="Yadav J.S."/>
            <person name="Grigoriev I.V."/>
            <person name="Master E.R."/>
        </authorList>
    </citation>
    <scope>NUCLEOTIDE SEQUENCE [LARGE SCALE GENOMIC DNA]</scope>
    <source>
        <strain evidence="6 7">HHB-10118-sp</strain>
    </source>
</reference>
<feature type="non-terminal residue" evidence="6">
    <location>
        <position position="1"/>
    </location>
</feature>
<dbReference type="GO" id="GO:0008270">
    <property type="term" value="F:zinc ion binding"/>
    <property type="evidence" value="ECO:0007669"/>
    <property type="project" value="UniProtKB-KW"/>
</dbReference>
<evidence type="ECO:0000256" key="1">
    <source>
        <dbReference type="ARBA" id="ARBA00004123"/>
    </source>
</evidence>
<dbReference type="InParanoid" id="K5UIB2"/>
<protein>
    <submittedName>
        <fullName evidence="6">Uncharacterized protein</fullName>
    </submittedName>
</protein>
<name>K5UIB2_PHACS</name>
<evidence type="ECO:0000256" key="4">
    <source>
        <dbReference type="ARBA" id="ARBA00022833"/>
    </source>
</evidence>
<evidence type="ECO:0000256" key="3">
    <source>
        <dbReference type="ARBA" id="ARBA00022771"/>
    </source>
</evidence>
<evidence type="ECO:0000313" key="7">
    <source>
        <dbReference type="Proteomes" id="UP000008370"/>
    </source>
</evidence>
<dbReference type="PANTHER" id="PTHR46481">
    <property type="entry name" value="ZINC FINGER BED DOMAIN-CONTAINING PROTEIN 4"/>
    <property type="match status" value="1"/>
</dbReference>
<dbReference type="OrthoDB" id="2790258at2759"/>
<dbReference type="InterPro" id="IPR052035">
    <property type="entry name" value="ZnF_BED_domain_contain"/>
</dbReference>
<evidence type="ECO:0000256" key="2">
    <source>
        <dbReference type="ARBA" id="ARBA00022723"/>
    </source>
</evidence>
<organism evidence="6 7">
    <name type="scientific">Phanerochaete carnosa (strain HHB-10118-sp)</name>
    <name type="common">White-rot fungus</name>
    <name type="synonym">Peniophora carnosa</name>
    <dbReference type="NCBI Taxonomy" id="650164"/>
    <lineage>
        <taxon>Eukaryota</taxon>
        <taxon>Fungi</taxon>
        <taxon>Dikarya</taxon>
        <taxon>Basidiomycota</taxon>
        <taxon>Agaricomycotina</taxon>
        <taxon>Agaricomycetes</taxon>
        <taxon>Polyporales</taxon>
        <taxon>Phanerochaetaceae</taxon>
        <taxon>Phanerochaete</taxon>
    </lineage>
</organism>
<accession>K5UIB2</accession>
<evidence type="ECO:0000313" key="6">
    <source>
        <dbReference type="EMBL" id="EKM49256.1"/>
    </source>
</evidence>
<dbReference type="PANTHER" id="PTHR46481:SF10">
    <property type="entry name" value="ZINC FINGER BED DOMAIN-CONTAINING PROTEIN 39"/>
    <property type="match status" value="1"/>
</dbReference>
<keyword evidence="5" id="KW-0539">Nucleus</keyword>
<proteinExistence type="predicted"/>
<dbReference type="KEGG" id="pco:PHACADRAFT_107133"/>
<dbReference type="SUPFAM" id="SSF53098">
    <property type="entry name" value="Ribonuclease H-like"/>
    <property type="match status" value="1"/>
</dbReference>
<dbReference type="EMBL" id="JH930496">
    <property type="protein sequence ID" value="EKM49256.1"/>
    <property type="molecule type" value="Genomic_DNA"/>
</dbReference>